<proteinExistence type="predicted"/>
<accession>A0A2G9U1R4</accession>
<keyword evidence="2" id="KW-1185">Reference proteome</keyword>
<dbReference type="InterPro" id="IPR043502">
    <property type="entry name" value="DNA/RNA_pol_sf"/>
</dbReference>
<dbReference type="InterPro" id="IPR043128">
    <property type="entry name" value="Rev_trsase/Diguanyl_cyclase"/>
</dbReference>
<gene>
    <name evidence="1" type="ORF">TELCIR_14297</name>
</gene>
<reference evidence="1 2" key="1">
    <citation type="submission" date="2015-09" db="EMBL/GenBank/DDBJ databases">
        <title>Draft genome of the parasitic nematode Teladorsagia circumcincta isolate WARC Sus (inbred).</title>
        <authorList>
            <person name="Mitreva M."/>
        </authorList>
    </citation>
    <scope>NUCLEOTIDE SEQUENCE [LARGE SCALE GENOMIC DNA]</scope>
    <source>
        <strain evidence="1 2">S</strain>
    </source>
</reference>
<dbReference type="Gene3D" id="3.10.10.10">
    <property type="entry name" value="HIV Type 1 Reverse Transcriptase, subunit A, domain 1"/>
    <property type="match status" value="1"/>
</dbReference>
<protein>
    <submittedName>
        <fullName evidence="1">Uncharacterized protein</fullName>
    </submittedName>
</protein>
<dbReference type="AlphaFoldDB" id="A0A2G9U1R4"/>
<organism evidence="1 2">
    <name type="scientific">Teladorsagia circumcincta</name>
    <name type="common">Brown stomach worm</name>
    <name type="synonym">Ostertagia circumcincta</name>
    <dbReference type="NCBI Taxonomy" id="45464"/>
    <lineage>
        <taxon>Eukaryota</taxon>
        <taxon>Metazoa</taxon>
        <taxon>Ecdysozoa</taxon>
        <taxon>Nematoda</taxon>
        <taxon>Chromadorea</taxon>
        <taxon>Rhabditida</taxon>
        <taxon>Rhabditina</taxon>
        <taxon>Rhabditomorpha</taxon>
        <taxon>Strongyloidea</taxon>
        <taxon>Trichostrongylidae</taxon>
        <taxon>Teladorsagia</taxon>
    </lineage>
</organism>
<name>A0A2G9U1R4_TELCI</name>
<dbReference type="EMBL" id="KZ350239">
    <property type="protein sequence ID" value="PIO64088.1"/>
    <property type="molecule type" value="Genomic_DNA"/>
</dbReference>
<dbReference type="Proteomes" id="UP000230423">
    <property type="component" value="Unassembled WGS sequence"/>
</dbReference>
<evidence type="ECO:0000313" key="1">
    <source>
        <dbReference type="EMBL" id="PIO64088.1"/>
    </source>
</evidence>
<dbReference type="OrthoDB" id="5919961at2759"/>
<dbReference type="SUPFAM" id="SSF56672">
    <property type="entry name" value="DNA/RNA polymerases"/>
    <property type="match status" value="1"/>
</dbReference>
<evidence type="ECO:0000313" key="2">
    <source>
        <dbReference type="Proteomes" id="UP000230423"/>
    </source>
</evidence>
<dbReference type="Gene3D" id="3.30.70.270">
    <property type="match status" value="1"/>
</dbReference>
<sequence>MLTCLRQYWDDVPRRRQPSTEARCPPRFQKEALRQKANAGLNEVLMQHQHPLPIPDEIFAEHNGGTTFTQIDFPDAYLQVEVDDEAKEV</sequence>